<evidence type="ECO:0000313" key="14">
    <source>
        <dbReference type="Proteomes" id="UP000561681"/>
    </source>
</evidence>
<dbReference type="Pfam" id="PF02518">
    <property type="entry name" value="HATPase_c"/>
    <property type="match status" value="1"/>
</dbReference>
<evidence type="ECO:0000259" key="12">
    <source>
        <dbReference type="PROSITE" id="PS50109"/>
    </source>
</evidence>
<keyword evidence="10" id="KW-0675">Receptor</keyword>
<evidence type="ECO:0000259" key="11">
    <source>
        <dbReference type="PROSITE" id="PS50046"/>
    </source>
</evidence>
<reference evidence="13 14" key="1">
    <citation type="submission" date="2020-08" db="EMBL/GenBank/DDBJ databases">
        <title>Functional genomics of gut bacteria from endangered species of beetles.</title>
        <authorList>
            <person name="Carlos-Shanley C."/>
        </authorList>
    </citation>
    <scope>NUCLEOTIDE SEQUENCE [LARGE SCALE GENOMIC DNA]</scope>
    <source>
        <strain evidence="13 14">S00142</strain>
    </source>
</reference>
<feature type="domain" description="Histidine kinase" evidence="12">
    <location>
        <begin position="528"/>
        <end position="751"/>
    </location>
</feature>
<dbReference type="GO" id="GO:0009881">
    <property type="term" value="F:photoreceptor activity"/>
    <property type="evidence" value="ECO:0007669"/>
    <property type="project" value="UniProtKB-KW"/>
</dbReference>
<dbReference type="RefSeq" id="WP_184162998.1">
    <property type="nucleotide sequence ID" value="NZ_JACHLD010000004.1"/>
</dbReference>
<dbReference type="Gene3D" id="1.10.287.130">
    <property type="match status" value="1"/>
</dbReference>
<dbReference type="InterPro" id="IPR005467">
    <property type="entry name" value="His_kinase_dom"/>
</dbReference>
<dbReference type="InterPro" id="IPR035965">
    <property type="entry name" value="PAS-like_dom_sf"/>
</dbReference>
<dbReference type="PRINTS" id="PR01033">
    <property type="entry name" value="PHYTOCHROME"/>
</dbReference>
<dbReference type="PROSITE" id="PS50046">
    <property type="entry name" value="PHYTOCHROME_2"/>
    <property type="match status" value="1"/>
</dbReference>
<gene>
    <name evidence="13" type="ORF">HNP37_002799</name>
</gene>
<keyword evidence="7" id="KW-0808">Transferase</keyword>
<keyword evidence="5" id="KW-0597">Phosphoprotein</keyword>
<evidence type="ECO:0000256" key="10">
    <source>
        <dbReference type="ARBA" id="ARBA00023170"/>
    </source>
</evidence>
<dbReference type="Gene3D" id="3.30.450.20">
    <property type="entry name" value="PAS domain"/>
    <property type="match status" value="1"/>
</dbReference>
<dbReference type="GO" id="GO:0000155">
    <property type="term" value="F:phosphorelay sensor kinase activity"/>
    <property type="evidence" value="ECO:0007669"/>
    <property type="project" value="InterPro"/>
</dbReference>
<dbReference type="GO" id="GO:0009584">
    <property type="term" value="P:detection of visible light"/>
    <property type="evidence" value="ECO:0007669"/>
    <property type="project" value="InterPro"/>
</dbReference>
<dbReference type="SMART" id="SM00387">
    <property type="entry name" value="HATPase_c"/>
    <property type="match status" value="1"/>
</dbReference>
<evidence type="ECO:0000256" key="3">
    <source>
        <dbReference type="ARBA" id="ARBA00012438"/>
    </source>
</evidence>
<feature type="domain" description="Phytochrome chromophore attachment site" evidence="11">
    <location>
        <begin position="146"/>
        <end position="303"/>
    </location>
</feature>
<dbReference type="Gene3D" id="3.30.450.270">
    <property type="match status" value="1"/>
</dbReference>
<comment type="similarity">
    <text evidence="2">In the N-terminal section; belongs to the phytochrome family.</text>
</comment>
<proteinExistence type="inferred from homology"/>
<dbReference type="EMBL" id="JACHLD010000004">
    <property type="protein sequence ID" value="MBB4802724.1"/>
    <property type="molecule type" value="Genomic_DNA"/>
</dbReference>
<dbReference type="InterPro" id="IPR036097">
    <property type="entry name" value="HisK_dim/P_sf"/>
</dbReference>
<dbReference type="InterPro" id="IPR013515">
    <property type="entry name" value="Phytochrome_cen-reg"/>
</dbReference>
<evidence type="ECO:0000256" key="9">
    <source>
        <dbReference type="ARBA" id="ARBA00022991"/>
    </source>
</evidence>
<dbReference type="SUPFAM" id="SSF55785">
    <property type="entry name" value="PYP-like sensor domain (PAS domain)"/>
    <property type="match status" value="1"/>
</dbReference>
<keyword evidence="6" id="KW-0716">Sensory transduction</keyword>
<organism evidence="13 14">
    <name type="scientific">Flavobacterium nitrogenifigens</name>
    <dbReference type="NCBI Taxonomy" id="1617283"/>
    <lineage>
        <taxon>Bacteria</taxon>
        <taxon>Pseudomonadati</taxon>
        <taxon>Bacteroidota</taxon>
        <taxon>Flavobacteriia</taxon>
        <taxon>Flavobacteriales</taxon>
        <taxon>Flavobacteriaceae</taxon>
        <taxon>Flavobacterium</taxon>
    </lineage>
</organism>
<dbReference type="SUPFAM" id="SSF47384">
    <property type="entry name" value="Homodimeric domain of signal transducing histidine kinase"/>
    <property type="match status" value="1"/>
</dbReference>
<protein>
    <recommendedName>
        <fullName evidence="3">histidine kinase</fullName>
        <ecNumber evidence="3">2.7.13.3</ecNumber>
    </recommendedName>
</protein>
<dbReference type="PROSITE" id="PS50109">
    <property type="entry name" value="HIS_KIN"/>
    <property type="match status" value="1"/>
</dbReference>
<dbReference type="Gene3D" id="3.30.450.40">
    <property type="match status" value="1"/>
</dbReference>
<evidence type="ECO:0000256" key="5">
    <source>
        <dbReference type="ARBA" id="ARBA00022553"/>
    </source>
</evidence>
<dbReference type="SMART" id="SM00065">
    <property type="entry name" value="GAF"/>
    <property type="match status" value="1"/>
</dbReference>
<name>A0A7W7IY18_9FLAO</name>
<keyword evidence="4" id="KW-0600">Photoreceptor protein</keyword>
<dbReference type="Pfam" id="PF00360">
    <property type="entry name" value="PHY"/>
    <property type="match status" value="1"/>
</dbReference>
<dbReference type="SUPFAM" id="SSF55874">
    <property type="entry name" value="ATPase domain of HSP90 chaperone/DNA topoisomerase II/histidine kinase"/>
    <property type="match status" value="1"/>
</dbReference>
<dbReference type="InterPro" id="IPR003594">
    <property type="entry name" value="HATPase_dom"/>
</dbReference>
<dbReference type="AlphaFoldDB" id="A0A7W7IY18"/>
<dbReference type="InterPro" id="IPR036890">
    <property type="entry name" value="HATPase_C_sf"/>
</dbReference>
<comment type="caution">
    <text evidence="13">The sequence shown here is derived from an EMBL/GenBank/DDBJ whole genome shotgun (WGS) entry which is preliminary data.</text>
</comment>
<dbReference type="InterPro" id="IPR029016">
    <property type="entry name" value="GAF-like_dom_sf"/>
</dbReference>
<keyword evidence="9" id="KW-0157">Chromophore</keyword>
<dbReference type="PANTHER" id="PTHR43304">
    <property type="entry name" value="PHYTOCHROME-LIKE PROTEIN CPH1"/>
    <property type="match status" value="1"/>
</dbReference>
<dbReference type="InterPro" id="IPR052162">
    <property type="entry name" value="Sensor_kinase/Photoreceptor"/>
</dbReference>
<dbReference type="InterPro" id="IPR013654">
    <property type="entry name" value="PAS_2"/>
</dbReference>
<evidence type="ECO:0000256" key="6">
    <source>
        <dbReference type="ARBA" id="ARBA00022606"/>
    </source>
</evidence>
<dbReference type="GO" id="GO:0006355">
    <property type="term" value="P:regulation of DNA-templated transcription"/>
    <property type="evidence" value="ECO:0007669"/>
    <property type="project" value="InterPro"/>
</dbReference>
<dbReference type="InterPro" id="IPR001294">
    <property type="entry name" value="Phytochrome"/>
</dbReference>
<evidence type="ECO:0000256" key="1">
    <source>
        <dbReference type="ARBA" id="ARBA00000085"/>
    </source>
</evidence>
<dbReference type="EC" id="2.7.13.3" evidence="3"/>
<evidence type="ECO:0000256" key="7">
    <source>
        <dbReference type="ARBA" id="ARBA00022679"/>
    </source>
</evidence>
<dbReference type="Pfam" id="PF01590">
    <property type="entry name" value="GAF"/>
    <property type="match status" value="1"/>
</dbReference>
<dbReference type="InterPro" id="IPR016132">
    <property type="entry name" value="Phyto_chromo_attachment"/>
</dbReference>
<dbReference type="Pfam" id="PF08446">
    <property type="entry name" value="PAS_2"/>
    <property type="match status" value="1"/>
</dbReference>
<dbReference type="SUPFAM" id="SSF55781">
    <property type="entry name" value="GAF domain-like"/>
    <property type="match status" value="2"/>
</dbReference>
<sequence length="758" mass="86446">MKIRDIVNRDIVNLSNCEHEPIHIPGKIQPHGFLLGITMQWKIDFCTENVATYFGISHTQMLGKDFSAVFGSEAQDEILAYTNGDEFRDAFPLEIELLGRLFQINIHKSDGIYVLEAELLFVDREKLADAYKQTIQFVSQMNKTTSLKDLCALVAQGTREITGYDRVMIYRFDEQYNGEVFAEDCREDLEPFLGLHYPHTDIPAQARELYIKNQLRLIVDINYEPVPIYTVDDKEGKNLDLSLSILRSTSPIHVEYLQNMGVGATLTISLIHHDRLWGLIACHHYSEKNLSPELRLAAKLQGQFITSQIDLRQSNDENISAQKTTLALEQLTSLELPILQESLETILKAPQLLEICNAAGVSIISRNKIYKRGLTPSDEDITALIEEIIAKEIGEVFTTNKLIDHFPEIAQDSNFAGIMYHSLGNNDHIIWFRPETVTEINWGGDPEKSIVKDSNGLHPRNSFNIWKQIVKNQSSTWKQYEINAAVQYAHALHNQLILIMLSEEEEKYRNQSEILKETNSELENINWISTHDLQEPLRKIQLITSKMLSEINVISTESISNSLEKVSKSAYRMSGLLEDILKYTRIKNNRETFQEVDLNEILEATLKEMSEVILENKAIIESEKLPEVHGIGFLMKQLFLNIIQNSLKYASPDRTPKITITASQEAVMMHHLFKVHCHWVRFSDNGIGFESEYNESIFKIFTRLHTQEHYTGSGIGLALCKKIMQTVGGDIYAEGKPGEGTDIILYFPCDPADTLLPI</sequence>
<dbReference type="Proteomes" id="UP000561681">
    <property type="component" value="Unassembled WGS sequence"/>
</dbReference>
<evidence type="ECO:0000256" key="4">
    <source>
        <dbReference type="ARBA" id="ARBA00022543"/>
    </source>
</evidence>
<evidence type="ECO:0000313" key="13">
    <source>
        <dbReference type="EMBL" id="MBB4802724.1"/>
    </source>
</evidence>
<accession>A0A7W7IY18</accession>
<dbReference type="Gene3D" id="3.30.565.10">
    <property type="entry name" value="Histidine kinase-like ATPase, C-terminal domain"/>
    <property type="match status" value="1"/>
</dbReference>
<comment type="catalytic activity">
    <reaction evidence="1">
        <text>ATP + protein L-histidine = ADP + protein N-phospho-L-histidine.</text>
        <dbReference type="EC" id="2.7.13.3"/>
    </reaction>
</comment>
<dbReference type="InterPro" id="IPR043150">
    <property type="entry name" value="Phytochrome_PHY_sf"/>
</dbReference>
<dbReference type="InterPro" id="IPR003018">
    <property type="entry name" value="GAF"/>
</dbReference>
<evidence type="ECO:0000256" key="2">
    <source>
        <dbReference type="ARBA" id="ARBA00006402"/>
    </source>
</evidence>
<keyword evidence="14" id="KW-1185">Reference proteome</keyword>
<keyword evidence="8 13" id="KW-0418">Kinase</keyword>
<evidence type="ECO:0000256" key="8">
    <source>
        <dbReference type="ARBA" id="ARBA00022777"/>
    </source>
</evidence>
<dbReference type="PANTHER" id="PTHR43304:SF1">
    <property type="entry name" value="PAC DOMAIN-CONTAINING PROTEIN"/>
    <property type="match status" value="1"/>
</dbReference>